<dbReference type="RefSeq" id="WP_157704692.1">
    <property type="nucleotide sequence ID" value="NZ_JBHFDD010000016.1"/>
</dbReference>
<feature type="transmembrane region" description="Helical" evidence="9">
    <location>
        <begin position="95"/>
        <end position="112"/>
    </location>
</feature>
<keyword evidence="4" id="KW-1003">Cell membrane</keyword>
<feature type="transmembrane region" description="Helical" evidence="9">
    <location>
        <begin position="133"/>
        <end position="149"/>
    </location>
</feature>
<keyword evidence="5" id="KW-0762">Sugar transport</keyword>
<dbReference type="GO" id="GO:1904659">
    <property type="term" value="P:D-glucose transmembrane transport"/>
    <property type="evidence" value="ECO:0007669"/>
    <property type="project" value="TreeGrafter"/>
</dbReference>
<dbReference type="Gene3D" id="1.20.1250.20">
    <property type="entry name" value="MFS general substrate transporter like domains"/>
    <property type="match status" value="1"/>
</dbReference>
<sequence>RLLFVVCSMMWAANNLYMINMPLFIIDELHLTDKLAGEMIGIAAGLEIPMMLIAGYYMKRIGKRLLMLIAIVSGMCFYASVLMATTPAVELELQILNAIFLGILCGIGMLYFQDLMPEKIGSATTLYANTSRVGWIIAGSVDGIMVEIWSYHALFWLAIGMLGIAMICLLFIKDI</sequence>
<feature type="non-terminal residue" evidence="11">
    <location>
        <position position="1"/>
    </location>
</feature>
<organism evidence="11 12">
    <name type="scientific">Escherichia coli</name>
    <dbReference type="NCBI Taxonomy" id="562"/>
    <lineage>
        <taxon>Bacteria</taxon>
        <taxon>Pseudomonadati</taxon>
        <taxon>Pseudomonadota</taxon>
        <taxon>Gammaproteobacteria</taxon>
        <taxon>Enterobacterales</taxon>
        <taxon>Enterobacteriaceae</taxon>
        <taxon>Escherichia</taxon>
    </lineage>
</organism>
<dbReference type="PANTHER" id="PTHR23535">
    <property type="entry name" value="SUGAR EFFLUX TRANSPORTER A-RELATED"/>
    <property type="match status" value="1"/>
</dbReference>
<comment type="subcellular location">
    <subcellularLocation>
        <location evidence="1">Cell membrane</location>
        <topology evidence="1">Multi-pass membrane protein</topology>
    </subcellularLocation>
</comment>
<evidence type="ECO:0000313" key="11">
    <source>
        <dbReference type="EMBL" id="MWL01537.1"/>
    </source>
</evidence>
<keyword evidence="3" id="KW-0813">Transport</keyword>
<dbReference type="GO" id="GO:0015767">
    <property type="term" value="P:lactose transport"/>
    <property type="evidence" value="ECO:0007669"/>
    <property type="project" value="TreeGrafter"/>
</dbReference>
<feature type="transmembrane region" description="Helical" evidence="9">
    <location>
        <begin position="65"/>
        <end position="89"/>
    </location>
</feature>
<dbReference type="Proteomes" id="UP000462271">
    <property type="component" value="Unassembled WGS sequence"/>
</dbReference>
<evidence type="ECO:0000256" key="9">
    <source>
        <dbReference type="SAM" id="Phobius"/>
    </source>
</evidence>
<feature type="transmembrane region" description="Helical" evidence="9">
    <location>
        <begin position="155"/>
        <end position="172"/>
    </location>
</feature>
<evidence type="ECO:0000256" key="8">
    <source>
        <dbReference type="ARBA" id="ARBA00023136"/>
    </source>
</evidence>
<reference evidence="11 12" key="1">
    <citation type="submission" date="2019-12" db="EMBL/GenBank/DDBJ databases">
        <title>Enteriobacteria Tanzani isolates_10432.</title>
        <authorList>
            <person name="Subbiah M."/>
            <person name="Call D."/>
        </authorList>
    </citation>
    <scope>NUCLEOTIDE SEQUENCE [LARGE SCALE GENOMIC DNA]</scope>
    <source>
        <strain evidence="11 12">10432wG8</strain>
    </source>
</reference>
<evidence type="ECO:0000256" key="6">
    <source>
        <dbReference type="ARBA" id="ARBA00022692"/>
    </source>
</evidence>
<dbReference type="GO" id="GO:0005886">
    <property type="term" value="C:plasma membrane"/>
    <property type="evidence" value="ECO:0007669"/>
    <property type="project" value="UniProtKB-SubCell"/>
</dbReference>
<evidence type="ECO:0000256" key="2">
    <source>
        <dbReference type="ARBA" id="ARBA00006523"/>
    </source>
</evidence>
<dbReference type="PANTHER" id="PTHR23535:SF2">
    <property type="entry name" value="SUGAR EFFLUX TRANSPORTER A-RELATED"/>
    <property type="match status" value="1"/>
</dbReference>
<dbReference type="FunFam" id="1.20.1250.20:FF:000151">
    <property type="entry name" value="Sugar efflux transporter SetB"/>
    <property type="match status" value="1"/>
</dbReference>
<evidence type="ECO:0000256" key="4">
    <source>
        <dbReference type="ARBA" id="ARBA00022475"/>
    </source>
</evidence>
<protein>
    <submittedName>
        <fullName evidence="11">MFS transporter</fullName>
    </submittedName>
</protein>
<keyword evidence="7 9" id="KW-1133">Transmembrane helix</keyword>
<dbReference type="PROSITE" id="PS50850">
    <property type="entry name" value="MFS"/>
    <property type="match status" value="1"/>
</dbReference>
<name>A0A8T5YML8_ECOLX</name>
<dbReference type="InterPro" id="IPR011701">
    <property type="entry name" value="MFS"/>
</dbReference>
<gene>
    <name evidence="11" type="ORF">GQM21_31240</name>
</gene>
<feature type="transmembrane region" description="Helical" evidence="9">
    <location>
        <begin position="39"/>
        <end position="58"/>
    </location>
</feature>
<accession>A0A8T5YML8</accession>
<evidence type="ECO:0000256" key="3">
    <source>
        <dbReference type="ARBA" id="ARBA00022448"/>
    </source>
</evidence>
<dbReference type="AlphaFoldDB" id="A0A8T5YML8"/>
<dbReference type="EMBL" id="WTML01000607">
    <property type="protein sequence ID" value="MWL01537.1"/>
    <property type="molecule type" value="Genomic_DNA"/>
</dbReference>
<proteinExistence type="inferred from homology"/>
<evidence type="ECO:0000256" key="5">
    <source>
        <dbReference type="ARBA" id="ARBA00022597"/>
    </source>
</evidence>
<dbReference type="GO" id="GO:0036448">
    <property type="term" value="P:cellular response to glucose-phosphate stress"/>
    <property type="evidence" value="ECO:0007669"/>
    <property type="project" value="TreeGrafter"/>
</dbReference>
<comment type="caution">
    <text evidence="11">The sequence shown here is derived from an EMBL/GenBank/DDBJ whole genome shotgun (WGS) entry which is preliminary data.</text>
</comment>
<feature type="domain" description="Major facilitator superfamily (MFS) profile" evidence="10">
    <location>
        <begin position="1"/>
        <end position="175"/>
    </location>
</feature>
<evidence type="ECO:0000259" key="10">
    <source>
        <dbReference type="PROSITE" id="PS50850"/>
    </source>
</evidence>
<dbReference type="InterPro" id="IPR036259">
    <property type="entry name" value="MFS_trans_sf"/>
</dbReference>
<dbReference type="GO" id="GO:0005351">
    <property type="term" value="F:carbohydrate:proton symporter activity"/>
    <property type="evidence" value="ECO:0007669"/>
    <property type="project" value="TreeGrafter"/>
</dbReference>
<evidence type="ECO:0000256" key="1">
    <source>
        <dbReference type="ARBA" id="ARBA00004651"/>
    </source>
</evidence>
<comment type="similarity">
    <text evidence="2">Belongs to the major facilitator superfamily. Set transporter family.</text>
</comment>
<dbReference type="SUPFAM" id="SSF103473">
    <property type="entry name" value="MFS general substrate transporter"/>
    <property type="match status" value="1"/>
</dbReference>
<evidence type="ECO:0000313" key="12">
    <source>
        <dbReference type="Proteomes" id="UP000462271"/>
    </source>
</evidence>
<dbReference type="InterPro" id="IPR020846">
    <property type="entry name" value="MFS_dom"/>
</dbReference>
<evidence type="ECO:0000256" key="7">
    <source>
        <dbReference type="ARBA" id="ARBA00022989"/>
    </source>
</evidence>
<keyword evidence="6 9" id="KW-0812">Transmembrane</keyword>
<dbReference type="Pfam" id="PF07690">
    <property type="entry name" value="MFS_1"/>
    <property type="match status" value="1"/>
</dbReference>
<keyword evidence="8 9" id="KW-0472">Membrane</keyword>